<sequence>MGKIMSWQGTRLSQFTFEVLQSATVIQRKIISEFLQGVVLASPVDTGAFRGNNLVSIGSVDVRYDLNKVDKVGGQTIAEGNMRILQAKIGDLVYGQNNLPYSVALENGYSQQAPTGIYALTFQRVTSKYK</sequence>
<proteinExistence type="predicted"/>
<comment type="caution">
    <text evidence="1">The sequence shown here is derived from an EMBL/GenBank/DDBJ whole genome shotgun (WGS) entry which is preliminary data.</text>
</comment>
<dbReference type="RefSeq" id="WP_228199111.1">
    <property type="nucleotide sequence ID" value="NZ_JBHRSF010000059.1"/>
</dbReference>
<dbReference type="EMBL" id="JBHRSF010000059">
    <property type="protein sequence ID" value="MFC2996245.1"/>
    <property type="molecule type" value="Genomic_DNA"/>
</dbReference>
<reference evidence="2" key="1">
    <citation type="journal article" date="2019" name="Int. J. Syst. Evol. Microbiol.">
        <title>The Global Catalogue of Microorganisms (GCM) 10K type strain sequencing project: providing services to taxonomists for standard genome sequencing and annotation.</title>
        <authorList>
            <consortium name="The Broad Institute Genomics Platform"/>
            <consortium name="The Broad Institute Genome Sequencing Center for Infectious Disease"/>
            <person name="Wu L."/>
            <person name="Ma J."/>
        </authorList>
    </citation>
    <scope>NUCLEOTIDE SEQUENCE [LARGE SCALE GENOMIC DNA]</scope>
    <source>
        <strain evidence="2">KCTC 62575</strain>
    </source>
</reference>
<accession>A0ABV7BJ29</accession>
<organism evidence="1 2">
    <name type="scientific">Acinetobacter sichuanensis</name>
    <dbReference type="NCBI Taxonomy" id="2136183"/>
    <lineage>
        <taxon>Bacteria</taxon>
        <taxon>Pseudomonadati</taxon>
        <taxon>Pseudomonadota</taxon>
        <taxon>Gammaproteobacteria</taxon>
        <taxon>Moraxellales</taxon>
        <taxon>Moraxellaceae</taxon>
        <taxon>Acinetobacter</taxon>
    </lineage>
</organism>
<gene>
    <name evidence="1" type="ORF">ACFODO_13385</name>
</gene>
<dbReference type="Proteomes" id="UP001595455">
    <property type="component" value="Unassembled WGS sequence"/>
</dbReference>
<evidence type="ECO:0000313" key="1">
    <source>
        <dbReference type="EMBL" id="MFC2996245.1"/>
    </source>
</evidence>
<name>A0ABV7BJ29_9GAMM</name>
<keyword evidence="2" id="KW-1185">Reference proteome</keyword>
<evidence type="ECO:0008006" key="3">
    <source>
        <dbReference type="Google" id="ProtNLM"/>
    </source>
</evidence>
<protein>
    <recommendedName>
        <fullName evidence="3">HK97 gp10 family phage protein</fullName>
    </recommendedName>
</protein>
<evidence type="ECO:0000313" key="2">
    <source>
        <dbReference type="Proteomes" id="UP001595455"/>
    </source>
</evidence>